<dbReference type="SUPFAM" id="SSF53098">
    <property type="entry name" value="Ribonuclease H-like"/>
    <property type="match status" value="1"/>
</dbReference>
<sequence length="710" mass="79084">MGRLRRPPILAVGKRVRFDGQVRGVLEVTAQAAVLEDAEAPHRVVALLELFAAEDFEVLFGAERMPLPASSGLDLLPAAALKQALWWEGHILEVVHGLPPDAEPGATPREEYRVGTSVAARDEAKAAELSRSGRPVTAYTVARLRRRYLKEGVAGLADHRAARKRPEFGAVDIRVVEAMRQAIEEGIDPSTRTASYLIWRTREILTQTEDEDETESGDEPEDETEDGQAEPEWPSRATLYRLVEKLTAGTHTLGSAVTRRSKAHTAGTTLGELTVSAPGEVMQIDSTPLDVMVRLDNGVVGKVELTGMIDVATRTPTALVLRPSTKSVDASVLLARTVTPELMRPGWVDALKMSRSVLPHRRLLTLDERLEHAAAKPVIVPEMIVCDHGKAFISHNFRASCRFLEIEFQPTHKGSPFEKGHIEKMLGSVATMFVQFLPGYTGRNTDRRGRHPEKENLWSLPELQDLLDEWVIAKWQNRPHDGLREPDHPGRLFTPNQKYAALVESSGYVPVALSADDYTELLPAAWRAVNSYGVRINNRTYDAPELGPMRRRDSGVTAKRGLWEVHRDPYDVSRVWVRNHRGEDEWVQATWKYLKRTPVPFGDLAWDHVSHQLPKATEEELAEAVAALLTRANAGPDPAEPGRKRKKNRPSKRDRQVAARTKVTAPAPVVLPEPQPADAPATEDPMDEEEMAEVIPLGLFDPLEDPWRRS</sequence>
<dbReference type="EMBL" id="CP109114">
    <property type="protein sequence ID" value="WSC17049.1"/>
    <property type="molecule type" value="Genomic_DNA"/>
</dbReference>
<protein>
    <submittedName>
        <fullName evidence="4">Mu transposase C-terminal domain-containing protein</fullName>
    </submittedName>
    <submittedName>
        <fullName evidence="3">Mu transposase-like protein</fullName>
    </submittedName>
</protein>
<dbReference type="AlphaFoldDB" id="A0A561UQV8"/>
<dbReference type="PROSITE" id="PS50994">
    <property type="entry name" value="INTEGRASE"/>
    <property type="match status" value="1"/>
</dbReference>
<accession>A0A561UQV8</accession>
<dbReference type="InterPro" id="IPR036397">
    <property type="entry name" value="RNaseH_sf"/>
</dbReference>
<dbReference type="Pfam" id="PF09299">
    <property type="entry name" value="Mu-transpos_C"/>
    <property type="match status" value="1"/>
</dbReference>
<dbReference type="Gene3D" id="3.30.420.10">
    <property type="entry name" value="Ribonuclease H-like superfamily/Ribonuclease H"/>
    <property type="match status" value="1"/>
</dbReference>
<dbReference type="GO" id="GO:0015074">
    <property type="term" value="P:DNA integration"/>
    <property type="evidence" value="ECO:0007669"/>
    <property type="project" value="InterPro"/>
</dbReference>
<evidence type="ECO:0000313" key="4">
    <source>
        <dbReference type="EMBL" id="WSC17049.1"/>
    </source>
</evidence>
<dbReference type="InterPro" id="IPR012337">
    <property type="entry name" value="RNaseH-like_sf"/>
</dbReference>
<dbReference type="RefSeq" id="WP_145762286.1">
    <property type="nucleotide sequence ID" value="NZ_CP109114.1"/>
</dbReference>
<name>A0A561UQV8_9ACTN</name>
<feature type="region of interest" description="Disordered" evidence="1">
    <location>
        <begin position="632"/>
        <end position="691"/>
    </location>
</feature>
<proteinExistence type="predicted"/>
<gene>
    <name evidence="3" type="ORF">FHX80_11126</name>
    <name evidence="4" type="ORF">OIE64_32275</name>
</gene>
<dbReference type="OrthoDB" id="52928at2"/>
<reference evidence="3 5" key="1">
    <citation type="submission" date="2019-06" db="EMBL/GenBank/DDBJ databases">
        <title>Sequencing the genomes of 1000 actinobacteria strains.</title>
        <authorList>
            <person name="Klenk H.-P."/>
        </authorList>
    </citation>
    <scope>NUCLEOTIDE SEQUENCE [LARGE SCALE GENOMIC DNA]</scope>
    <source>
        <strain evidence="3 5">DSM 42059</strain>
    </source>
</reference>
<feature type="region of interest" description="Disordered" evidence="1">
    <location>
        <begin position="204"/>
        <end position="234"/>
    </location>
</feature>
<dbReference type="Proteomes" id="UP000318186">
    <property type="component" value="Unassembled WGS sequence"/>
</dbReference>
<dbReference type="InterPro" id="IPR015378">
    <property type="entry name" value="Transposase-like_Mu_C"/>
</dbReference>
<feature type="domain" description="Integrase catalytic" evidence="2">
    <location>
        <begin position="274"/>
        <end position="503"/>
    </location>
</feature>
<evidence type="ECO:0000256" key="1">
    <source>
        <dbReference type="SAM" id="MobiDB-lite"/>
    </source>
</evidence>
<dbReference type="GO" id="GO:0003676">
    <property type="term" value="F:nucleic acid binding"/>
    <property type="evidence" value="ECO:0007669"/>
    <property type="project" value="InterPro"/>
</dbReference>
<organism evidence="3 5">
    <name type="scientific">Streptomyces brevispora</name>
    <dbReference type="NCBI Taxonomy" id="887462"/>
    <lineage>
        <taxon>Bacteria</taxon>
        <taxon>Bacillati</taxon>
        <taxon>Actinomycetota</taxon>
        <taxon>Actinomycetes</taxon>
        <taxon>Kitasatosporales</taxon>
        <taxon>Streptomycetaceae</taxon>
        <taxon>Streptomyces</taxon>
    </lineage>
</organism>
<reference evidence="4 6" key="2">
    <citation type="submission" date="2022-10" db="EMBL/GenBank/DDBJ databases">
        <title>The complete genomes of actinobacterial strains from the NBC collection.</title>
        <authorList>
            <person name="Joergensen T.S."/>
            <person name="Alvarez Arevalo M."/>
            <person name="Sterndorff E.B."/>
            <person name="Faurdal D."/>
            <person name="Vuksanovic O."/>
            <person name="Mourched A.-S."/>
            <person name="Charusanti P."/>
            <person name="Shaw S."/>
            <person name="Blin K."/>
            <person name="Weber T."/>
        </authorList>
    </citation>
    <scope>NUCLEOTIDE SEQUENCE [LARGE SCALE GENOMIC DNA]</scope>
    <source>
        <strain evidence="4 6">NBC 01769</strain>
    </source>
</reference>
<dbReference type="Proteomes" id="UP001330827">
    <property type="component" value="Chromosome"/>
</dbReference>
<evidence type="ECO:0000313" key="6">
    <source>
        <dbReference type="Proteomes" id="UP001330827"/>
    </source>
</evidence>
<keyword evidence="6" id="KW-1185">Reference proteome</keyword>
<dbReference type="EMBL" id="VIWW01000001">
    <property type="protein sequence ID" value="TWG01740.1"/>
    <property type="molecule type" value="Genomic_DNA"/>
</dbReference>
<feature type="compositionally biased region" description="Acidic residues" evidence="1">
    <location>
        <begin position="208"/>
        <end position="229"/>
    </location>
</feature>
<evidence type="ECO:0000259" key="2">
    <source>
        <dbReference type="PROSITE" id="PS50994"/>
    </source>
</evidence>
<evidence type="ECO:0000313" key="5">
    <source>
        <dbReference type="Proteomes" id="UP000318186"/>
    </source>
</evidence>
<dbReference type="InterPro" id="IPR001584">
    <property type="entry name" value="Integrase_cat-core"/>
</dbReference>
<evidence type="ECO:0000313" key="3">
    <source>
        <dbReference type="EMBL" id="TWG01740.1"/>
    </source>
</evidence>